<comment type="subcellular location">
    <subcellularLocation>
        <location evidence="1">Endoplasmic reticulum lumen</location>
    </subcellularLocation>
</comment>
<dbReference type="EMBL" id="CAXITT010000021">
    <property type="protein sequence ID" value="CAL1527738.1"/>
    <property type="molecule type" value="Genomic_DNA"/>
</dbReference>
<sequence length="470" mass="52995">MSIICKSVKVAHILGVVLISSLCFYNLSVKSAAAEDGALTLVQDSNSNNNDEDDGVITIEDSDGQERDENIEIFEPTSEWKTVKKGQKIPPGLHVRMDLQTGEKQAKLMEVEGTQNKMEQWDAGENIGIINTEKKRYTRDELKAALKEFKYKDETPVSKEQKDEIKNNFRSYDELKKAMQDMNMAVKTEGEIVTELTAKLKGPYDDVESLKSLLVDIEYYLHQIDNAKLFADLGGLETMLKLMNNSNDDIRESVTHAIAAGLQSNAKVQVSALDIGVMQQLVRMLSVDPSQQVRKKALFALSTLVRQFPFAQKKFLQLGGLSALANMFIKSEEESLKIKIITLLTDLLLEYDFNQKQSTSSDPIQVERSIQYKDIQLRENMSTSGWCTLMASLLHSPSGHDSVEKVLHAMSALITTCKDEFTPTRPKLQALLTEYQHLAQEEVKDGHDDFYSSIYSTLRNLVNEIHRDDL</sequence>
<keyword evidence="6" id="KW-0256">Endoplasmic reticulum</keyword>
<keyword evidence="8" id="KW-0811">Translocation</keyword>
<gene>
    <name evidence="11" type="ORF">GSLYS_00001908001</name>
</gene>
<evidence type="ECO:0000256" key="2">
    <source>
        <dbReference type="ARBA" id="ARBA00010588"/>
    </source>
</evidence>
<dbReference type="GO" id="GO:0015031">
    <property type="term" value="P:protein transport"/>
    <property type="evidence" value="ECO:0007669"/>
    <property type="project" value="UniProtKB-KW"/>
</dbReference>
<evidence type="ECO:0000256" key="5">
    <source>
        <dbReference type="ARBA" id="ARBA00022729"/>
    </source>
</evidence>
<evidence type="ECO:0000256" key="3">
    <source>
        <dbReference type="ARBA" id="ARBA00015352"/>
    </source>
</evidence>
<proteinExistence type="inferred from homology"/>
<reference evidence="11 12" key="1">
    <citation type="submission" date="2024-04" db="EMBL/GenBank/DDBJ databases">
        <authorList>
            <consortium name="Genoscope - CEA"/>
            <person name="William W."/>
        </authorList>
    </citation>
    <scope>NUCLEOTIDE SEQUENCE [LARGE SCALE GENOMIC DNA]</scope>
</reference>
<dbReference type="InterPro" id="IPR016024">
    <property type="entry name" value="ARM-type_fold"/>
</dbReference>
<evidence type="ECO:0000256" key="7">
    <source>
        <dbReference type="ARBA" id="ARBA00022927"/>
    </source>
</evidence>
<evidence type="ECO:0000256" key="1">
    <source>
        <dbReference type="ARBA" id="ARBA00004319"/>
    </source>
</evidence>
<evidence type="ECO:0000256" key="10">
    <source>
        <dbReference type="SAM" id="MobiDB-lite"/>
    </source>
</evidence>
<name>A0AAV2H3H7_LYMST</name>
<protein>
    <recommendedName>
        <fullName evidence="3">Nucleotide exchange factor SIL1</fullName>
    </recommendedName>
</protein>
<evidence type="ECO:0000256" key="9">
    <source>
        <dbReference type="ARBA" id="ARBA00023180"/>
    </source>
</evidence>
<evidence type="ECO:0000256" key="8">
    <source>
        <dbReference type="ARBA" id="ARBA00023010"/>
    </source>
</evidence>
<evidence type="ECO:0000256" key="4">
    <source>
        <dbReference type="ARBA" id="ARBA00022448"/>
    </source>
</evidence>
<keyword evidence="5" id="KW-0732">Signal</keyword>
<dbReference type="InterPro" id="IPR011989">
    <property type="entry name" value="ARM-like"/>
</dbReference>
<keyword evidence="12" id="KW-1185">Reference proteome</keyword>
<keyword evidence="7" id="KW-0653">Protein transport</keyword>
<comment type="caution">
    <text evidence="11">The sequence shown here is derived from an EMBL/GenBank/DDBJ whole genome shotgun (WGS) entry which is preliminary data.</text>
</comment>
<dbReference type="AlphaFoldDB" id="A0AAV2H3H7"/>
<dbReference type="PANTHER" id="PTHR19316:SF35">
    <property type="entry name" value="NUCLEOTIDE EXCHANGE FACTOR SIL1"/>
    <property type="match status" value="1"/>
</dbReference>
<keyword evidence="9" id="KW-0325">Glycoprotein</keyword>
<dbReference type="Gene3D" id="1.25.10.10">
    <property type="entry name" value="Leucine-rich Repeat Variant"/>
    <property type="match status" value="1"/>
</dbReference>
<accession>A0AAV2H3H7</accession>
<comment type="similarity">
    <text evidence="2">Belongs to the SIL1 family.</text>
</comment>
<feature type="region of interest" description="Disordered" evidence="10">
    <location>
        <begin position="43"/>
        <end position="62"/>
    </location>
</feature>
<dbReference type="GO" id="GO:0005788">
    <property type="term" value="C:endoplasmic reticulum lumen"/>
    <property type="evidence" value="ECO:0007669"/>
    <property type="project" value="UniProtKB-SubCell"/>
</dbReference>
<evidence type="ECO:0000313" key="11">
    <source>
        <dbReference type="EMBL" id="CAL1527738.1"/>
    </source>
</evidence>
<organism evidence="11 12">
    <name type="scientific">Lymnaea stagnalis</name>
    <name type="common">Great pond snail</name>
    <name type="synonym">Helix stagnalis</name>
    <dbReference type="NCBI Taxonomy" id="6523"/>
    <lineage>
        <taxon>Eukaryota</taxon>
        <taxon>Metazoa</taxon>
        <taxon>Spiralia</taxon>
        <taxon>Lophotrochozoa</taxon>
        <taxon>Mollusca</taxon>
        <taxon>Gastropoda</taxon>
        <taxon>Heterobranchia</taxon>
        <taxon>Euthyneura</taxon>
        <taxon>Panpulmonata</taxon>
        <taxon>Hygrophila</taxon>
        <taxon>Lymnaeoidea</taxon>
        <taxon>Lymnaeidae</taxon>
        <taxon>Lymnaea</taxon>
    </lineage>
</organism>
<dbReference type="InterPro" id="IPR050693">
    <property type="entry name" value="Hsp70_NEF-Inhibitors"/>
</dbReference>
<dbReference type="SUPFAM" id="SSF48371">
    <property type="entry name" value="ARM repeat"/>
    <property type="match status" value="1"/>
</dbReference>
<dbReference type="Proteomes" id="UP001497497">
    <property type="component" value="Unassembled WGS sequence"/>
</dbReference>
<dbReference type="GO" id="GO:0000774">
    <property type="term" value="F:adenyl-nucleotide exchange factor activity"/>
    <property type="evidence" value="ECO:0007669"/>
    <property type="project" value="TreeGrafter"/>
</dbReference>
<keyword evidence="4" id="KW-0813">Transport</keyword>
<dbReference type="PANTHER" id="PTHR19316">
    <property type="entry name" value="PROTEIN FOLDING REGULATOR"/>
    <property type="match status" value="1"/>
</dbReference>
<evidence type="ECO:0000313" key="12">
    <source>
        <dbReference type="Proteomes" id="UP001497497"/>
    </source>
</evidence>
<evidence type="ECO:0000256" key="6">
    <source>
        <dbReference type="ARBA" id="ARBA00022824"/>
    </source>
</evidence>
<feature type="compositionally biased region" description="Acidic residues" evidence="10">
    <location>
        <begin position="50"/>
        <end position="62"/>
    </location>
</feature>